<dbReference type="KEGG" id="hdi:HDIA_0067"/>
<name>A0A2C9D0B5_9HYPH</name>
<dbReference type="InterPro" id="IPR014730">
    <property type="entry name" value="ETF_a/b_N"/>
</dbReference>
<dbReference type="InterPro" id="IPR014729">
    <property type="entry name" value="Rossmann-like_a/b/a_fold"/>
</dbReference>
<proteinExistence type="predicted"/>
<evidence type="ECO:0000256" key="1">
    <source>
        <dbReference type="ARBA" id="ARBA00022982"/>
    </source>
</evidence>
<sequence>MKVVVCLAAARHPVSGKGAPSRNELQAIRLGRMLCGDPIGLHAGPTVDGIADALGHGLATILHAPIDTAVDAVPALASVLAELRPDLVLTGKQGQGGEDTGLLPYLLAKALGWPVVGDVVSIEAKGDGVLAVEQALGRGARRRLVVRAPAVIAVSPSAPAPLPFAAGAARRGAIQRLDVVIEEKVATGAQAFEERPYRKRPKMMAKVAAGASAADRLKAATQAAGGGGKLLVDPDPREAAEEILSYLEGLGLGPKAG</sequence>
<evidence type="ECO:0000313" key="3">
    <source>
        <dbReference type="EMBL" id="SON53608.1"/>
    </source>
</evidence>
<keyword evidence="4" id="KW-1185">Reference proteome</keyword>
<organism evidence="3 4">
    <name type="scientific">Hartmannibacter diazotrophicus</name>
    <dbReference type="NCBI Taxonomy" id="1482074"/>
    <lineage>
        <taxon>Bacteria</taxon>
        <taxon>Pseudomonadati</taxon>
        <taxon>Pseudomonadota</taxon>
        <taxon>Alphaproteobacteria</taxon>
        <taxon>Hyphomicrobiales</taxon>
        <taxon>Pleomorphomonadaceae</taxon>
        <taxon>Hartmannibacter</taxon>
    </lineage>
</organism>
<dbReference type="Gene3D" id="3.40.50.620">
    <property type="entry name" value="HUPs"/>
    <property type="match status" value="1"/>
</dbReference>
<keyword evidence="1" id="KW-0249">Electron transport</keyword>
<dbReference type="OrthoDB" id="5598152at2"/>
<evidence type="ECO:0000313" key="4">
    <source>
        <dbReference type="Proteomes" id="UP000223606"/>
    </source>
</evidence>
<reference evidence="4" key="1">
    <citation type="submission" date="2017-09" db="EMBL/GenBank/DDBJ databases">
        <title>Genome sequence of Nannocystis excedens DSM 71.</title>
        <authorList>
            <person name="Blom J."/>
        </authorList>
    </citation>
    <scope>NUCLEOTIDE SEQUENCE [LARGE SCALE GENOMIC DNA]</scope>
    <source>
        <strain evidence="4">type strain: E19</strain>
    </source>
</reference>
<dbReference type="Proteomes" id="UP000223606">
    <property type="component" value="Chromosome 1"/>
</dbReference>
<dbReference type="SUPFAM" id="SSF52402">
    <property type="entry name" value="Adenine nucleotide alpha hydrolases-like"/>
    <property type="match status" value="1"/>
</dbReference>
<dbReference type="Pfam" id="PF01012">
    <property type="entry name" value="ETF"/>
    <property type="match status" value="1"/>
</dbReference>
<protein>
    <submittedName>
        <fullName evidence="3">Electron transfer flavoprotein, beta subunit</fullName>
    </submittedName>
</protein>
<accession>A0A2C9D0B5</accession>
<dbReference type="SMART" id="SM00893">
    <property type="entry name" value="ETF"/>
    <property type="match status" value="1"/>
</dbReference>
<dbReference type="RefSeq" id="WP_099553318.1">
    <property type="nucleotide sequence ID" value="NZ_LT960614.1"/>
</dbReference>
<keyword evidence="1" id="KW-0813">Transport</keyword>
<gene>
    <name evidence="3" type="ORF">HDIA_0067</name>
</gene>
<feature type="domain" description="Electron transfer flavoprotein alpha/beta-subunit N-terminal" evidence="2">
    <location>
        <begin position="6"/>
        <end position="185"/>
    </location>
</feature>
<dbReference type="AlphaFoldDB" id="A0A2C9D0B5"/>
<evidence type="ECO:0000259" key="2">
    <source>
        <dbReference type="SMART" id="SM00893"/>
    </source>
</evidence>
<dbReference type="EMBL" id="LT960614">
    <property type="protein sequence ID" value="SON53608.1"/>
    <property type="molecule type" value="Genomic_DNA"/>
</dbReference>